<dbReference type="InterPro" id="IPR000832">
    <property type="entry name" value="GPCR_2_secretin-like"/>
</dbReference>
<feature type="transmembrane region" description="Helical" evidence="6">
    <location>
        <begin position="497"/>
        <end position="517"/>
    </location>
</feature>
<evidence type="ECO:0000256" key="2">
    <source>
        <dbReference type="ARBA" id="ARBA00022692"/>
    </source>
</evidence>
<evidence type="ECO:0000256" key="6">
    <source>
        <dbReference type="SAM" id="Phobius"/>
    </source>
</evidence>
<dbReference type="InterPro" id="IPR017981">
    <property type="entry name" value="GPCR_2-like_7TM"/>
</dbReference>
<evidence type="ECO:0000256" key="4">
    <source>
        <dbReference type="ARBA" id="ARBA00023136"/>
    </source>
</evidence>
<dbReference type="PANTHER" id="PTHR45902:SF5">
    <property type="entry name" value="G-PROTEIN COUPLED RECEPTORS FAMILY 2 PROFILE 2 DOMAIN-CONTAINING PROTEIN"/>
    <property type="match status" value="1"/>
</dbReference>
<dbReference type="EMBL" id="BLKM01004458">
    <property type="protein sequence ID" value="GFG31472.1"/>
    <property type="molecule type" value="Genomic_DNA"/>
</dbReference>
<feature type="signal peptide" evidence="7">
    <location>
        <begin position="1"/>
        <end position="24"/>
    </location>
</feature>
<evidence type="ECO:0000256" key="1">
    <source>
        <dbReference type="ARBA" id="ARBA00004141"/>
    </source>
</evidence>
<feature type="domain" description="G-protein coupled receptors family 2 profile 2" evidence="8">
    <location>
        <begin position="461"/>
        <end position="717"/>
    </location>
</feature>
<evidence type="ECO:0000259" key="8">
    <source>
        <dbReference type="PROSITE" id="PS50261"/>
    </source>
</evidence>
<evidence type="ECO:0000313" key="10">
    <source>
        <dbReference type="Proteomes" id="UP000502823"/>
    </source>
</evidence>
<keyword evidence="2 6" id="KW-0812">Transmembrane</keyword>
<dbReference type="Pfam" id="PF00002">
    <property type="entry name" value="7tm_2"/>
    <property type="match status" value="1"/>
</dbReference>
<dbReference type="OrthoDB" id="6134459at2759"/>
<evidence type="ECO:0000313" key="9">
    <source>
        <dbReference type="EMBL" id="GFG31472.1"/>
    </source>
</evidence>
<feature type="transmembrane region" description="Helical" evidence="6">
    <location>
        <begin position="619"/>
        <end position="648"/>
    </location>
</feature>
<dbReference type="Proteomes" id="UP000502823">
    <property type="component" value="Unassembled WGS sequence"/>
</dbReference>
<proteinExistence type="predicted"/>
<protein>
    <recommendedName>
        <fullName evidence="8">G-protein coupled receptors family 2 profile 2 domain-containing protein</fullName>
    </recommendedName>
</protein>
<reference evidence="10" key="1">
    <citation type="submission" date="2020-01" db="EMBL/GenBank/DDBJ databases">
        <title>Draft genome sequence of the Termite Coptotermes fromosanus.</title>
        <authorList>
            <person name="Itakura S."/>
            <person name="Yosikawa Y."/>
            <person name="Umezawa K."/>
        </authorList>
    </citation>
    <scope>NUCLEOTIDE SEQUENCE [LARGE SCALE GENOMIC DNA]</scope>
</reference>
<dbReference type="PANTHER" id="PTHR45902">
    <property type="entry name" value="LATROPHILIN RECEPTOR-LIKE PROTEIN A"/>
    <property type="match status" value="1"/>
</dbReference>
<feature type="compositionally biased region" description="Polar residues" evidence="5">
    <location>
        <begin position="767"/>
        <end position="778"/>
    </location>
</feature>
<sequence length="787" mass="87689">MTAASQGCLLLLLLLLGLQYSVVPLAVSHLDLESPNTACDGKGSCEHEPGAERSRLGDHLVDWKERNCLCDAKCARYGDCCLDSPHFVAAEQRRGAASFSCVDLRQFGGIYMLTSCPPEWGDAGTRSKCEGDNPSLRDPVATMPVTSHRSGITYRNVHCALCHGDIYPNNIDVWKPRIECPSLMQSLTPNLTVVDISRALSFEAEKNSWVIHLSSHDGNKSYNCNVDPVLPDTAEYIVRRCPTGIIRTCGLNWTNADVRNRCEAYTALVFYQNDGYRNAHCAICNNVPVQNLACVRASSRVSIYGKEFSPKAFAVLFDLSADSGNIVGKERACSDRNQLYDPFFRRCRDVVCSQEGQDYIAGQCISILPVVESTEDYSANSGEHRNGSHLLAADSMSEYFLHCPKFLLEPDEYETLEDGTVNVPAYHRIYPRDQFQIRHDGHLEICTDEGVEYIDKFNANMSYVTMSGLGVSIIFLVLHLTAFALLPELRNLSGKNLASLCFSLLSAYTLFIIGQFLEIGSGSCRVIAVATQYFFLASFSWMLTMAFDVWRTLRLATSELRVSAGKQWRKFALYSSWTWMAPFIFVVAAVATDCAPAGSVTHDFRPGFGRKNCWFSHRYALLVFFALPLALVMVLNMAFFSSSAHMIFSTTSTTRFTSSSGTQRDFRLYIRLALVMGLTWTVGLIAGYLNVEGLWYTFIALNTLQGLFIFLAFTCTEKVVRASADTLSTCWKRSQRRDGLRIDGKQHRPPSFSWSGVSSSSTRKSHFGSSSETSSQHKNLPGMDTLY</sequence>
<dbReference type="GO" id="GO:0004930">
    <property type="term" value="F:G protein-coupled receptor activity"/>
    <property type="evidence" value="ECO:0007669"/>
    <property type="project" value="InterPro"/>
</dbReference>
<name>A0A6L2PJV2_COPFO</name>
<comment type="caution">
    <text evidence="9">The sequence shown here is derived from an EMBL/GenBank/DDBJ whole genome shotgun (WGS) entry which is preliminary data.</text>
</comment>
<dbReference type="InterPro" id="IPR053231">
    <property type="entry name" value="GPCR_LN-TM7"/>
</dbReference>
<feature type="compositionally biased region" description="Low complexity" evidence="5">
    <location>
        <begin position="751"/>
        <end position="762"/>
    </location>
</feature>
<feature type="region of interest" description="Disordered" evidence="5">
    <location>
        <begin position="741"/>
        <end position="787"/>
    </location>
</feature>
<feature type="transmembrane region" description="Helical" evidence="6">
    <location>
        <begin position="463"/>
        <end position="485"/>
    </location>
</feature>
<dbReference type="Gene3D" id="1.20.1070.10">
    <property type="entry name" value="Rhodopsin 7-helix transmembrane proteins"/>
    <property type="match status" value="1"/>
</dbReference>
<dbReference type="InParanoid" id="A0A6L2PJV2"/>
<keyword evidence="7" id="KW-0732">Signal</keyword>
<evidence type="ECO:0000256" key="7">
    <source>
        <dbReference type="SAM" id="SignalP"/>
    </source>
</evidence>
<keyword evidence="10" id="KW-1185">Reference proteome</keyword>
<dbReference type="PROSITE" id="PS50261">
    <property type="entry name" value="G_PROTEIN_RECEP_F2_4"/>
    <property type="match status" value="1"/>
</dbReference>
<feature type="transmembrane region" description="Helical" evidence="6">
    <location>
        <begin position="571"/>
        <end position="591"/>
    </location>
</feature>
<dbReference type="GO" id="GO:0016020">
    <property type="term" value="C:membrane"/>
    <property type="evidence" value="ECO:0007669"/>
    <property type="project" value="UniProtKB-SubCell"/>
</dbReference>
<organism evidence="9 10">
    <name type="scientific">Coptotermes formosanus</name>
    <name type="common">Formosan subterranean termite</name>
    <dbReference type="NCBI Taxonomy" id="36987"/>
    <lineage>
        <taxon>Eukaryota</taxon>
        <taxon>Metazoa</taxon>
        <taxon>Ecdysozoa</taxon>
        <taxon>Arthropoda</taxon>
        <taxon>Hexapoda</taxon>
        <taxon>Insecta</taxon>
        <taxon>Pterygota</taxon>
        <taxon>Neoptera</taxon>
        <taxon>Polyneoptera</taxon>
        <taxon>Dictyoptera</taxon>
        <taxon>Blattodea</taxon>
        <taxon>Blattoidea</taxon>
        <taxon>Termitoidae</taxon>
        <taxon>Rhinotermitidae</taxon>
        <taxon>Coptotermes</taxon>
    </lineage>
</organism>
<feature type="chain" id="PRO_5026846846" description="G-protein coupled receptors family 2 profile 2 domain-containing protein" evidence="7">
    <location>
        <begin position="25"/>
        <end position="787"/>
    </location>
</feature>
<keyword evidence="4 6" id="KW-0472">Membrane</keyword>
<evidence type="ECO:0000256" key="5">
    <source>
        <dbReference type="SAM" id="MobiDB-lite"/>
    </source>
</evidence>
<comment type="subcellular location">
    <subcellularLocation>
        <location evidence="1">Membrane</location>
        <topology evidence="1">Multi-pass membrane protein</topology>
    </subcellularLocation>
</comment>
<dbReference type="CDD" id="cd15039">
    <property type="entry name" value="7tmB3_Methuselah-like"/>
    <property type="match status" value="1"/>
</dbReference>
<dbReference type="AlphaFoldDB" id="A0A6L2PJV2"/>
<dbReference type="GO" id="GO:0007166">
    <property type="term" value="P:cell surface receptor signaling pathway"/>
    <property type="evidence" value="ECO:0007669"/>
    <property type="project" value="InterPro"/>
</dbReference>
<keyword evidence="3 6" id="KW-1133">Transmembrane helix</keyword>
<accession>A0A6L2PJV2</accession>
<evidence type="ECO:0000256" key="3">
    <source>
        <dbReference type="ARBA" id="ARBA00022989"/>
    </source>
</evidence>
<gene>
    <name evidence="9" type="ORF">Cfor_11952</name>
</gene>
<feature type="transmembrane region" description="Helical" evidence="6">
    <location>
        <begin position="529"/>
        <end position="550"/>
    </location>
</feature>
<feature type="transmembrane region" description="Helical" evidence="6">
    <location>
        <begin position="695"/>
        <end position="713"/>
    </location>
</feature>
<feature type="transmembrane region" description="Helical" evidence="6">
    <location>
        <begin position="668"/>
        <end position="689"/>
    </location>
</feature>